<dbReference type="CDD" id="cd04301">
    <property type="entry name" value="NAT_SF"/>
    <property type="match status" value="1"/>
</dbReference>
<organism evidence="1 2">
    <name type="scientific">Gemmobacter caeni</name>
    <dbReference type="NCBI Taxonomy" id="589035"/>
    <lineage>
        <taxon>Bacteria</taxon>
        <taxon>Pseudomonadati</taxon>
        <taxon>Pseudomonadota</taxon>
        <taxon>Alphaproteobacteria</taxon>
        <taxon>Rhodobacterales</taxon>
        <taxon>Paracoccaceae</taxon>
        <taxon>Gemmobacter</taxon>
    </lineage>
</organism>
<name>A0A2T6B8I2_9RHOB</name>
<keyword evidence="2" id="KW-1185">Reference proteome</keyword>
<dbReference type="RefSeq" id="WP_108127769.1">
    <property type="nucleotide sequence ID" value="NZ_QBKP01000002.1"/>
</dbReference>
<dbReference type="EMBL" id="QBKP01000002">
    <property type="protein sequence ID" value="PTX52377.1"/>
    <property type="molecule type" value="Genomic_DNA"/>
</dbReference>
<dbReference type="Proteomes" id="UP000244224">
    <property type="component" value="Unassembled WGS sequence"/>
</dbReference>
<sequence length="187" mass="19516">MHWLAQPSPELLSLLFRLDAASVLTGPDRDPADAVIDPVFAVPFATALADLRADAGLCEQGDGPDPLPLWLASLARNGPPIAASGAARLLDASAPDGTGLGVLLLDTEPAIPRILGIFTGSTLCVDPTLRGRGHGRALAMARLIRDESLPTWEHDTPGYSPAGVATLVSALGALRRMTPEEDPDLSF</sequence>
<protein>
    <submittedName>
        <fullName evidence="1">Uncharacterized protein</fullName>
    </submittedName>
</protein>
<evidence type="ECO:0000313" key="1">
    <source>
        <dbReference type="EMBL" id="PTX52377.1"/>
    </source>
</evidence>
<dbReference type="OrthoDB" id="7657788at2"/>
<proteinExistence type="predicted"/>
<reference evidence="1 2" key="1">
    <citation type="submission" date="2018-04" db="EMBL/GenBank/DDBJ databases">
        <title>Genomic Encyclopedia of Archaeal and Bacterial Type Strains, Phase II (KMG-II): from individual species to whole genera.</title>
        <authorList>
            <person name="Goeker M."/>
        </authorList>
    </citation>
    <scope>NUCLEOTIDE SEQUENCE [LARGE SCALE GENOMIC DNA]</scope>
    <source>
        <strain evidence="1 2">DSM 21823</strain>
    </source>
</reference>
<dbReference type="AlphaFoldDB" id="A0A2T6B8I2"/>
<accession>A0A2T6B8I2</accession>
<evidence type="ECO:0000313" key="2">
    <source>
        <dbReference type="Proteomes" id="UP000244224"/>
    </source>
</evidence>
<gene>
    <name evidence="1" type="ORF">C8N34_102156</name>
</gene>
<comment type="caution">
    <text evidence="1">The sequence shown here is derived from an EMBL/GenBank/DDBJ whole genome shotgun (WGS) entry which is preliminary data.</text>
</comment>